<organism evidence="5 6">
    <name type="scientific">Streptomyces pyxinae</name>
    <dbReference type="NCBI Taxonomy" id="2970734"/>
    <lineage>
        <taxon>Bacteria</taxon>
        <taxon>Bacillati</taxon>
        <taxon>Actinomycetota</taxon>
        <taxon>Actinomycetes</taxon>
        <taxon>Kitasatosporales</taxon>
        <taxon>Streptomycetaceae</taxon>
        <taxon>Streptomyces</taxon>
    </lineage>
</organism>
<dbReference type="Proteomes" id="UP001431313">
    <property type="component" value="Unassembled WGS sequence"/>
</dbReference>
<keyword evidence="2" id="KW-0472">Membrane</keyword>
<proteinExistence type="predicted"/>
<gene>
    <name evidence="5" type="ORF">NX801_08670</name>
</gene>
<evidence type="ECO:0000256" key="3">
    <source>
        <dbReference type="SAM" id="MobiDB-lite"/>
    </source>
</evidence>
<evidence type="ECO:0000313" key="5">
    <source>
        <dbReference type="EMBL" id="MCS0635735.1"/>
    </source>
</evidence>
<sequence length="200" mass="21482">MKGRNRLPGRRRRPARATEPRGGRTRLALPAALLVAAGFAAWACAGWYASAHDEHVAYSRHRDAALDAAEQGVRNLNTLDHTELDHGLALWEESATGDLLGDLRRSRAQFSRQVRSARTTTSARVLSGALTELDDRAGRARAMVAVRVTVRTPDRKTAVKDSRMLAELTRTGGGWKLNALGQAPVGDTGTAGPDAAPDAE</sequence>
<dbReference type="RefSeq" id="WP_258786619.1">
    <property type="nucleotide sequence ID" value="NZ_JANUGQ010000005.1"/>
</dbReference>
<dbReference type="SUPFAM" id="SSF54427">
    <property type="entry name" value="NTF2-like"/>
    <property type="match status" value="1"/>
</dbReference>
<accession>A0ABT2CEA8</accession>
<evidence type="ECO:0000259" key="4">
    <source>
        <dbReference type="Pfam" id="PF13577"/>
    </source>
</evidence>
<comment type="subcellular location">
    <subcellularLocation>
        <location evidence="1">Membrane</location>
    </subcellularLocation>
</comment>
<feature type="region of interest" description="Disordered" evidence="3">
    <location>
        <begin position="1"/>
        <end position="23"/>
    </location>
</feature>
<name>A0ABT2CEA8_9ACTN</name>
<reference evidence="5" key="1">
    <citation type="submission" date="2022-08" db="EMBL/GenBank/DDBJ databases">
        <authorList>
            <person name="Somphong A."/>
            <person name="Phongsopitanun W."/>
        </authorList>
    </citation>
    <scope>NUCLEOTIDE SEQUENCE</scope>
    <source>
        <strain evidence="5">LP05-1</strain>
    </source>
</reference>
<feature type="compositionally biased region" description="Basic residues" evidence="3">
    <location>
        <begin position="1"/>
        <end position="15"/>
    </location>
</feature>
<dbReference type="EMBL" id="JANUGQ010000005">
    <property type="protein sequence ID" value="MCS0635735.1"/>
    <property type="molecule type" value="Genomic_DNA"/>
</dbReference>
<protein>
    <submittedName>
        <fullName evidence="5">Nuclear transport factor 2 family protein</fullName>
    </submittedName>
</protein>
<dbReference type="PANTHER" id="PTHR37042">
    <property type="entry name" value="OUTER MEMBRANE PROTEIN RV1973"/>
    <property type="match status" value="1"/>
</dbReference>
<dbReference type="InterPro" id="IPR032710">
    <property type="entry name" value="NTF2-like_dom_sf"/>
</dbReference>
<dbReference type="Pfam" id="PF13577">
    <property type="entry name" value="SnoaL_4"/>
    <property type="match status" value="1"/>
</dbReference>
<comment type="caution">
    <text evidence="5">The sequence shown here is derived from an EMBL/GenBank/DDBJ whole genome shotgun (WGS) entry which is preliminary data.</text>
</comment>
<dbReference type="InterPro" id="IPR037401">
    <property type="entry name" value="SnoaL-like"/>
</dbReference>
<keyword evidence="6" id="KW-1185">Reference proteome</keyword>
<evidence type="ECO:0000313" key="6">
    <source>
        <dbReference type="Proteomes" id="UP001431313"/>
    </source>
</evidence>
<dbReference type="PANTHER" id="PTHR37042:SF4">
    <property type="entry name" value="OUTER MEMBRANE PROTEIN RV1973"/>
    <property type="match status" value="1"/>
</dbReference>
<feature type="domain" description="SnoaL-like" evidence="4">
    <location>
        <begin position="77"/>
        <end position="178"/>
    </location>
</feature>
<feature type="region of interest" description="Disordered" evidence="3">
    <location>
        <begin position="176"/>
        <end position="200"/>
    </location>
</feature>
<evidence type="ECO:0000256" key="2">
    <source>
        <dbReference type="ARBA" id="ARBA00023136"/>
    </source>
</evidence>
<evidence type="ECO:0000256" key="1">
    <source>
        <dbReference type="ARBA" id="ARBA00004370"/>
    </source>
</evidence>